<sequence>MNFAILTGWPWKFGGAGGHFRQHGGGSKLTDGSAQFLVPLTLCEDRIADSSAVFLEIQLLTGSRRFELLVCRLIDPDRIFRIGSGPLTDLVANVGIVVVRASGCGWGTVVELDAGGGMWFGWVEAVVFVAAAVLDCCRRLEEIELKFISSAPTNPETKPSCSNSSLCLSPSVPSSPSSPSYIHPVDVAASSSTNRNGVGLPSDDQDFQSRSETHLRRESQGRDPEAKAPPRPRPTQHLSFGAMETPNSSTNSKGVKVDSYDWESNSECCPDSSEDSQRSNRFGENDVDGEKEGEGSASSVDASFRLLTDTEVVQMTFVSEDEAGQFYNAYAKAIGFSVCKYKSRRQTGNEMYVRWRVWVCSREGQRNKKHLERTNRKRRHRAETRTGCGAKFRICRMSPTVTNYVVTEFVSAHNHPLAAPHCVPFLRSHRHVEDADIAQVMAMRNVGMKAAEIMDYMTCQSGGFHNVGFTVKDLRNKLHSSRKAEIRNGDAEGALGFLAAQVSTDPLFFFKYTVDEEDRLETLLWTDGRSQMDYAAFGDVLVFDTTYRTNAYKKPFVILAGVCNNFTTTIFGCALLSKETEDTYNWILSTFLEAMDEFETIWADIVSHYGLQTNAWVVEMYSDRERWAEAYLLGHFFAGMRSTQRCEGMNRYLNRFVTVRLRLFEFVQQYHRGLARMRVADAGAETATEHSTPVLITQLKSLEKNGTEVYTQYIFRFFQDEIQRASALIVARRVDEVERRLYFVEMYSRRESNWTVEYYPIDNRMNCSCLMFESFGLPCCHMIVVMKYEHLSSIPPSLVMQRWTRSAQPQAEQPNIGEISRSISHTARFGILSSGYKLMSFYAAHAQDSFEDARQVEHEMTSWMRKRWEMTKNKECIAQIGEPIDGNTLFGVSDPRVVKTKGNPGKNSTAQHSRNPRKCSHCKCRGHAKRTCPKLSSMPLIDDVPI</sequence>
<evidence type="ECO:0000313" key="1">
    <source>
        <dbReference type="EMBL" id="KAI8564668.1"/>
    </source>
</evidence>
<protein>
    <submittedName>
        <fullName evidence="1">Uncharacterized protein</fullName>
    </submittedName>
</protein>
<reference evidence="1" key="1">
    <citation type="submission" date="2022-02" db="EMBL/GenBank/DDBJ databases">
        <title>Plant Genome Project.</title>
        <authorList>
            <person name="Zhang R.-G."/>
        </authorList>
    </citation>
    <scope>NUCLEOTIDE SEQUENCE</scope>
    <source>
        <strain evidence="1">AT1</strain>
    </source>
</reference>
<organism evidence="1 2">
    <name type="scientific">Rhododendron molle</name>
    <name type="common">Chinese azalea</name>
    <name type="synonym">Azalea mollis</name>
    <dbReference type="NCBI Taxonomy" id="49168"/>
    <lineage>
        <taxon>Eukaryota</taxon>
        <taxon>Viridiplantae</taxon>
        <taxon>Streptophyta</taxon>
        <taxon>Embryophyta</taxon>
        <taxon>Tracheophyta</taxon>
        <taxon>Spermatophyta</taxon>
        <taxon>Magnoliopsida</taxon>
        <taxon>eudicotyledons</taxon>
        <taxon>Gunneridae</taxon>
        <taxon>Pentapetalae</taxon>
        <taxon>asterids</taxon>
        <taxon>Ericales</taxon>
        <taxon>Ericaceae</taxon>
        <taxon>Ericoideae</taxon>
        <taxon>Rhodoreae</taxon>
        <taxon>Rhododendron</taxon>
    </lineage>
</organism>
<evidence type="ECO:0000313" key="2">
    <source>
        <dbReference type="Proteomes" id="UP001062846"/>
    </source>
</evidence>
<comment type="caution">
    <text evidence="1">The sequence shown here is derived from an EMBL/GenBank/DDBJ whole genome shotgun (WGS) entry which is preliminary data.</text>
</comment>
<name>A0ACC0PJI6_RHOML</name>
<gene>
    <name evidence="1" type="ORF">RHMOL_Rhmol03G0199300</name>
</gene>
<dbReference type="Proteomes" id="UP001062846">
    <property type="component" value="Chromosome 3"/>
</dbReference>
<accession>A0ACC0PJI6</accession>
<dbReference type="EMBL" id="CM046390">
    <property type="protein sequence ID" value="KAI8564668.1"/>
    <property type="molecule type" value="Genomic_DNA"/>
</dbReference>
<proteinExistence type="predicted"/>
<keyword evidence="2" id="KW-1185">Reference proteome</keyword>